<dbReference type="Gene3D" id="3.20.20.30">
    <property type="entry name" value="Luciferase-like domain"/>
    <property type="match status" value="1"/>
</dbReference>
<evidence type="ECO:0000256" key="1">
    <source>
        <dbReference type="ARBA" id="ARBA00023002"/>
    </source>
</evidence>
<sequence length="344" mass="35993">MTAGPRIGIRVPPCRPAAEVGDFAAEVERLGYDDLYVPDSQLLWRDGYLSLLAAALRTSRIGLGTAVTNVVTRHPSVVASAARTVAEAAGGRFRLGLGVGNSSVEPVGLAPSRQAELRDGIDAIRGLLSGKEVSFNGVPGQLRDPYPAIPINVAASGPRNLRFAGEVADGVILLSGVAPVLLERSVNLVRQGAEAAGRDPDSIQIIVAAHAMVTDDLERDARILKPVCAGIAQKGGQSALSTAGIEIDVPARVPDVYPDLIHAEDWELAVTRCSEWVSDADAVAFARTFCLFGTADEIVAGIDAAQRLGATGIFLQHVGSYDFPEQLASDVAAKVLPRLAADGH</sequence>
<dbReference type="PANTHER" id="PTHR43244:SF1">
    <property type="entry name" value="5,10-METHYLENETETRAHYDROMETHANOPTERIN REDUCTASE"/>
    <property type="match status" value="1"/>
</dbReference>
<organism evidence="3 4">
    <name type="scientific">Micromonospora endophytica</name>
    <dbReference type="NCBI Taxonomy" id="515350"/>
    <lineage>
        <taxon>Bacteria</taxon>
        <taxon>Bacillati</taxon>
        <taxon>Actinomycetota</taxon>
        <taxon>Actinomycetes</taxon>
        <taxon>Micromonosporales</taxon>
        <taxon>Micromonosporaceae</taxon>
        <taxon>Micromonospora</taxon>
    </lineage>
</organism>
<protein>
    <submittedName>
        <fullName evidence="3">LLM class flavin-dependent oxidoreductase</fullName>
    </submittedName>
</protein>
<dbReference type="InterPro" id="IPR036661">
    <property type="entry name" value="Luciferase-like_sf"/>
</dbReference>
<proteinExistence type="predicted"/>
<evidence type="ECO:0000259" key="2">
    <source>
        <dbReference type="Pfam" id="PF00296"/>
    </source>
</evidence>
<evidence type="ECO:0000313" key="4">
    <source>
        <dbReference type="Proteomes" id="UP000248627"/>
    </source>
</evidence>
<gene>
    <name evidence="3" type="ORF">C1I93_19140</name>
</gene>
<name>A0A2W2DIL3_9ACTN</name>
<evidence type="ECO:0000313" key="3">
    <source>
        <dbReference type="EMBL" id="PZF92643.1"/>
    </source>
</evidence>
<dbReference type="InterPro" id="IPR050564">
    <property type="entry name" value="F420-G6PD/mer"/>
</dbReference>
<dbReference type="GO" id="GO:0016705">
    <property type="term" value="F:oxidoreductase activity, acting on paired donors, with incorporation or reduction of molecular oxygen"/>
    <property type="evidence" value="ECO:0007669"/>
    <property type="project" value="InterPro"/>
</dbReference>
<reference evidence="3 4" key="1">
    <citation type="submission" date="2018-01" db="EMBL/GenBank/DDBJ databases">
        <title>Draft genome sequence of Jishengella endophytica.</title>
        <authorList>
            <person name="Sahin N."/>
            <person name="Ay H."/>
            <person name="Saygin H."/>
        </authorList>
    </citation>
    <scope>NUCLEOTIDE SEQUENCE [LARGE SCALE GENOMIC DNA]</scope>
    <source>
        <strain evidence="3 4">DSM 45430</strain>
    </source>
</reference>
<accession>A0A2W2DIL3</accession>
<dbReference type="PANTHER" id="PTHR43244">
    <property type="match status" value="1"/>
</dbReference>
<dbReference type="CDD" id="cd01097">
    <property type="entry name" value="Tetrahydromethanopterin_reductase"/>
    <property type="match status" value="1"/>
</dbReference>
<dbReference type="Pfam" id="PF00296">
    <property type="entry name" value="Bac_luciferase"/>
    <property type="match status" value="1"/>
</dbReference>
<feature type="domain" description="Luciferase-like" evidence="2">
    <location>
        <begin position="16"/>
        <end position="311"/>
    </location>
</feature>
<dbReference type="RefSeq" id="WP_111244676.1">
    <property type="nucleotide sequence ID" value="NZ_POTX01000137.1"/>
</dbReference>
<comment type="caution">
    <text evidence="3">The sequence shown here is derived from an EMBL/GenBank/DDBJ whole genome shotgun (WGS) entry which is preliminary data.</text>
</comment>
<keyword evidence="4" id="KW-1185">Reference proteome</keyword>
<dbReference type="SUPFAM" id="SSF51679">
    <property type="entry name" value="Bacterial luciferase-like"/>
    <property type="match status" value="1"/>
</dbReference>
<dbReference type="EMBL" id="POTX01000137">
    <property type="protein sequence ID" value="PZF92643.1"/>
    <property type="molecule type" value="Genomic_DNA"/>
</dbReference>
<dbReference type="InterPro" id="IPR011251">
    <property type="entry name" value="Luciferase-like_dom"/>
</dbReference>
<keyword evidence="1" id="KW-0560">Oxidoreductase</keyword>
<dbReference type="Proteomes" id="UP000248627">
    <property type="component" value="Unassembled WGS sequence"/>
</dbReference>
<dbReference type="AlphaFoldDB" id="A0A2W2DIL3"/>
<dbReference type="OrthoDB" id="7816697at2"/>